<sequence>MYVFIKFLEIDRNKLTWFMYNFRGENADVAIPRKICTPPIPEDDDYFVDLEKEDNDIRSAIEGGLDQNTTLKVATDKAVNELMVEANSVFVLTVGMCKYRYLSYAPCKQVWYRGQMCYALRDFWYQIWRYVDCPKQRCSNVPCNQLWTPYVYRCVPSCKRSFYMWIACPTGTSPLSFRYIRIEKRLPQCCECKRYKC</sequence>
<proteinExistence type="predicted"/>
<evidence type="ECO:0000313" key="1">
    <source>
        <dbReference type="EMBL" id="CAG2188616.1"/>
    </source>
</evidence>
<organism evidence="1 2">
    <name type="scientific">Mytilus edulis</name>
    <name type="common">Blue mussel</name>
    <dbReference type="NCBI Taxonomy" id="6550"/>
    <lineage>
        <taxon>Eukaryota</taxon>
        <taxon>Metazoa</taxon>
        <taxon>Spiralia</taxon>
        <taxon>Lophotrochozoa</taxon>
        <taxon>Mollusca</taxon>
        <taxon>Bivalvia</taxon>
        <taxon>Autobranchia</taxon>
        <taxon>Pteriomorphia</taxon>
        <taxon>Mytilida</taxon>
        <taxon>Mytiloidea</taxon>
        <taxon>Mytilidae</taxon>
        <taxon>Mytilinae</taxon>
        <taxon>Mytilus</taxon>
    </lineage>
</organism>
<protein>
    <submittedName>
        <fullName evidence="1">SOST</fullName>
    </submittedName>
</protein>
<evidence type="ECO:0000313" key="2">
    <source>
        <dbReference type="Proteomes" id="UP000683360"/>
    </source>
</evidence>
<accession>A0A8S3PXB9</accession>
<comment type="caution">
    <text evidence="1">The sequence shown here is derived from an EMBL/GenBank/DDBJ whole genome shotgun (WGS) entry which is preliminary data.</text>
</comment>
<name>A0A8S3PXB9_MYTED</name>
<keyword evidence="2" id="KW-1185">Reference proteome</keyword>
<dbReference type="AlphaFoldDB" id="A0A8S3PXB9"/>
<gene>
    <name evidence="1" type="ORF">MEDL_4034</name>
</gene>
<reference evidence="1" key="1">
    <citation type="submission" date="2021-03" db="EMBL/GenBank/DDBJ databases">
        <authorList>
            <person name="Bekaert M."/>
        </authorList>
    </citation>
    <scope>NUCLEOTIDE SEQUENCE</scope>
</reference>
<dbReference type="EMBL" id="CAJPWZ010000270">
    <property type="protein sequence ID" value="CAG2188616.1"/>
    <property type="molecule type" value="Genomic_DNA"/>
</dbReference>
<dbReference type="Proteomes" id="UP000683360">
    <property type="component" value="Unassembled WGS sequence"/>
</dbReference>
<dbReference type="OrthoDB" id="6103884at2759"/>